<evidence type="ECO:0000313" key="2">
    <source>
        <dbReference type="EMBL" id="RHZ98662.1"/>
    </source>
</evidence>
<feature type="compositionally biased region" description="Low complexity" evidence="1">
    <location>
        <begin position="118"/>
        <end position="128"/>
    </location>
</feature>
<feature type="region of interest" description="Disordered" evidence="1">
    <location>
        <begin position="118"/>
        <end position="138"/>
    </location>
</feature>
<dbReference type="RefSeq" id="WP_011338488.1">
    <property type="nucleotide sequence ID" value="NZ_BJXO01000023.1"/>
</dbReference>
<dbReference type="EMBL" id="QWGP01000001">
    <property type="protein sequence ID" value="RHZ98662.1"/>
    <property type="molecule type" value="Genomic_DNA"/>
</dbReference>
<comment type="caution">
    <text evidence="2">The sequence shown here is derived from an EMBL/GenBank/DDBJ whole genome shotgun (WGS) entry which is preliminary data.</text>
</comment>
<evidence type="ECO:0000313" key="3">
    <source>
        <dbReference type="Proteomes" id="UP000266305"/>
    </source>
</evidence>
<accession>A0AAX1URR1</accession>
<protein>
    <submittedName>
        <fullName evidence="2">Uncharacterized protein</fullName>
    </submittedName>
</protein>
<gene>
    <name evidence="2" type="ORF">D1114_00830</name>
</gene>
<dbReference type="Proteomes" id="UP000266305">
    <property type="component" value="Unassembled WGS sequence"/>
</dbReference>
<organism evidence="2 3">
    <name type="scientific">Cereibacter sphaeroides</name>
    <name type="common">Rhodobacter sphaeroides</name>
    <dbReference type="NCBI Taxonomy" id="1063"/>
    <lineage>
        <taxon>Bacteria</taxon>
        <taxon>Pseudomonadati</taxon>
        <taxon>Pseudomonadota</taxon>
        <taxon>Alphaproteobacteria</taxon>
        <taxon>Rhodobacterales</taxon>
        <taxon>Paracoccaceae</taxon>
        <taxon>Cereibacter</taxon>
    </lineage>
</organism>
<proteinExistence type="predicted"/>
<sequence length="138" mass="14700">MIVTRNGRTYSLTECRHRKEPCLKGLAVVEHLASSARCTQGLMGPDFEMQGCVRLTGCIRPCTALFRLTAGGLQLFCDLEPGDWSPGLVRLAEMIEGGGSFTGTLPAEPAAMVLASAPEPAPERAAPARPLPREAALH</sequence>
<evidence type="ECO:0000256" key="1">
    <source>
        <dbReference type="SAM" id="MobiDB-lite"/>
    </source>
</evidence>
<dbReference type="AlphaFoldDB" id="A0AAX1URR1"/>
<dbReference type="GeneID" id="3718153"/>
<name>A0AAX1URR1_CERSP</name>
<reference evidence="2 3" key="1">
    <citation type="submission" date="2018-08" db="EMBL/GenBank/DDBJ databases">
        <title>Draft genome sequence of Rhodobacter sphaeroides FY.</title>
        <authorList>
            <person name="Rayyan A."/>
            <person name="Meyer T.E."/>
            <person name="Kyndt J.A."/>
        </authorList>
    </citation>
    <scope>NUCLEOTIDE SEQUENCE [LARGE SCALE GENOMIC DNA]</scope>
    <source>
        <strain evidence="2 3">FY</strain>
    </source>
</reference>